<dbReference type="InterPro" id="IPR025588">
    <property type="entry name" value="YcxB-like_C"/>
</dbReference>
<accession>A0ABS4ED59</accession>
<dbReference type="RefSeq" id="WP_209457277.1">
    <property type="nucleotide sequence ID" value="NZ_BAAACS010000019.1"/>
</dbReference>
<evidence type="ECO:0000313" key="4">
    <source>
        <dbReference type="Proteomes" id="UP000767291"/>
    </source>
</evidence>
<evidence type="ECO:0000259" key="2">
    <source>
        <dbReference type="Pfam" id="PF14317"/>
    </source>
</evidence>
<dbReference type="Pfam" id="PF14317">
    <property type="entry name" value="YcxB"/>
    <property type="match status" value="1"/>
</dbReference>
<dbReference type="EMBL" id="JAGGJX010000005">
    <property type="protein sequence ID" value="MBP1855885.1"/>
    <property type="molecule type" value="Genomic_DNA"/>
</dbReference>
<feature type="transmembrane region" description="Helical" evidence="1">
    <location>
        <begin position="70"/>
        <end position="90"/>
    </location>
</feature>
<name>A0ABS4ED59_9FIRM</name>
<gene>
    <name evidence="3" type="ORF">J2Z43_002286</name>
</gene>
<feature type="domain" description="YcxB-like C-terminal" evidence="2">
    <location>
        <begin position="154"/>
        <end position="214"/>
    </location>
</feature>
<comment type="caution">
    <text evidence="3">The sequence shown here is derived from an EMBL/GenBank/DDBJ whole genome shotgun (WGS) entry which is preliminary data.</text>
</comment>
<evidence type="ECO:0000313" key="3">
    <source>
        <dbReference type="EMBL" id="MBP1855885.1"/>
    </source>
</evidence>
<protein>
    <submittedName>
        <fullName evidence="3">Membrane protein</fullName>
    </submittedName>
</protein>
<reference evidence="3 4" key="1">
    <citation type="submission" date="2021-03" db="EMBL/GenBank/DDBJ databases">
        <title>Genomic Encyclopedia of Type Strains, Phase IV (KMG-IV): sequencing the most valuable type-strain genomes for metagenomic binning, comparative biology and taxonomic classification.</title>
        <authorList>
            <person name="Goeker M."/>
        </authorList>
    </citation>
    <scope>NUCLEOTIDE SEQUENCE [LARGE SCALE GENOMIC DNA]</scope>
    <source>
        <strain evidence="3 4">DSM 1289</strain>
    </source>
</reference>
<evidence type="ECO:0000256" key="1">
    <source>
        <dbReference type="SAM" id="Phobius"/>
    </source>
</evidence>
<keyword evidence="1" id="KW-0472">Membrane</keyword>
<proteinExistence type="predicted"/>
<keyword evidence="1" id="KW-0812">Transmembrane</keyword>
<dbReference type="Proteomes" id="UP000767291">
    <property type="component" value="Unassembled WGS sequence"/>
</dbReference>
<feature type="transmembrane region" description="Helical" evidence="1">
    <location>
        <begin position="110"/>
        <end position="129"/>
    </location>
</feature>
<organism evidence="3 4">
    <name type="scientific">Metaclostridioides mangenotii</name>
    <dbReference type="NCBI Taxonomy" id="1540"/>
    <lineage>
        <taxon>Bacteria</taxon>
        <taxon>Bacillati</taxon>
        <taxon>Bacillota</taxon>
        <taxon>Clostridia</taxon>
        <taxon>Peptostreptococcales</taxon>
        <taxon>Peptostreptococcaceae</taxon>
        <taxon>Metaclostridioides</taxon>
    </lineage>
</organism>
<keyword evidence="1" id="KW-1133">Transmembrane helix</keyword>
<sequence length="227" mass="26791">MDKINKSNYTEESSKVDVKSVDVYAKQSDKNDGINKSENRQVKMIYHITEKDWLEINKLFYKIYGKKRKIILRLITILTFILFAYRSYSVFEIYNNNRAYFEAGGSLGKYLVNVGILFLIFIWMLWMNLMDDKRGVKKSYRQNKAAMAECELTLDDDGATSERESTSSEYKWDAVENAFVFNNFILIMLTKNQGYFLKREDINEDDSETLMNIINDNCKDKVQFFDK</sequence>
<keyword evidence="4" id="KW-1185">Reference proteome</keyword>